<comment type="caution">
    <text evidence="15">The sequence shown here is derived from an EMBL/GenBank/DDBJ whole genome shotgun (WGS) entry which is preliminary data.</text>
</comment>
<dbReference type="InterPro" id="IPR014017">
    <property type="entry name" value="DNA_helicase_UvrD-like_C"/>
</dbReference>
<feature type="domain" description="UvrD-like helicase ATP-binding" evidence="13">
    <location>
        <begin position="6"/>
        <end position="285"/>
    </location>
</feature>
<evidence type="ECO:0000259" key="13">
    <source>
        <dbReference type="PROSITE" id="PS51198"/>
    </source>
</evidence>
<evidence type="ECO:0000256" key="3">
    <source>
        <dbReference type="ARBA" id="ARBA00022741"/>
    </source>
</evidence>
<evidence type="ECO:0000313" key="16">
    <source>
        <dbReference type="Proteomes" id="UP000559987"/>
    </source>
</evidence>
<evidence type="ECO:0000256" key="5">
    <source>
        <dbReference type="ARBA" id="ARBA00022806"/>
    </source>
</evidence>
<comment type="catalytic activity">
    <reaction evidence="9 11">
        <text>Couples ATP hydrolysis with the unwinding of duplex DNA by translocating in the 3'-5' direction.</text>
        <dbReference type="EC" id="5.6.2.4"/>
    </reaction>
</comment>
<dbReference type="HAMAP" id="MF_01920">
    <property type="entry name" value="Helicase_Rep"/>
    <property type="match status" value="1"/>
</dbReference>
<dbReference type="PANTHER" id="PTHR11070">
    <property type="entry name" value="UVRD / RECB / PCRA DNA HELICASE FAMILY MEMBER"/>
    <property type="match status" value="1"/>
</dbReference>
<dbReference type="InterPro" id="IPR027417">
    <property type="entry name" value="P-loop_NTPase"/>
</dbReference>
<dbReference type="InterPro" id="IPR013986">
    <property type="entry name" value="DExx_box_DNA_helicase_dom_sf"/>
</dbReference>
<keyword evidence="5 11" id="KW-0347">Helicase</keyword>
<evidence type="ECO:0000259" key="14">
    <source>
        <dbReference type="PROSITE" id="PS51217"/>
    </source>
</evidence>
<dbReference type="GO" id="GO:0016787">
    <property type="term" value="F:hydrolase activity"/>
    <property type="evidence" value="ECO:0007669"/>
    <property type="project" value="UniProtKB-UniRule"/>
</dbReference>
<dbReference type="Pfam" id="PF00580">
    <property type="entry name" value="UvrD-helicase"/>
    <property type="match status" value="1"/>
</dbReference>
<dbReference type="InterPro" id="IPR005752">
    <property type="entry name" value="Helicase_Rep"/>
</dbReference>
<dbReference type="Gene3D" id="1.10.10.160">
    <property type="match status" value="1"/>
</dbReference>
<feature type="binding site" evidence="12">
    <location>
        <begin position="27"/>
        <end position="34"/>
    </location>
    <ligand>
        <name>ATP</name>
        <dbReference type="ChEBI" id="CHEBI:30616"/>
    </ligand>
</feature>
<evidence type="ECO:0000313" key="15">
    <source>
        <dbReference type="EMBL" id="MBB3169934.1"/>
    </source>
</evidence>
<dbReference type="Gene3D" id="3.40.50.300">
    <property type="entry name" value="P-loop containing nucleotide triphosphate hydrolases"/>
    <property type="match status" value="2"/>
</dbReference>
<dbReference type="GO" id="GO:0003697">
    <property type="term" value="F:single-stranded DNA binding"/>
    <property type="evidence" value="ECO:0007669"/>
    <property type="project" value="UniProtKB-UniRule"/>
</dbReference>
<keyword evidence="16" id="KW-1185">Reference proteome</keyword>
<proteinExistence type="inferred from homology"/>
<dbReference type="PROSITE" id="PS51198">
    <property type="entry name" value="UVRD_HELICASE_ATP_BIND"/>
    <property type="match status" value="1"/>
</dbReference>
<feature type="binding site" evidence="11">
    <location>
        <position position="283"/>
    </location>
    <ligand>
        <name>ATP</name>
        <dbReference type="ChEBI" id="CHEBI:30616"/>
    </ligand>
</feature>
<dbReference type="InterPro" id="IPR000212">
    <property type="entry name" value="DNA_helicase_UvrD/REP"/>
</dbReference>
<dbReference type="Gene3D" id="1.10.486.10">
    <property type="entry name" value="PCRA, domain 4"/>
    <property type="match status" value="1"/>
</dbReference>
<evidence type="ECO:0000256" key="12">
    <source>
        <dbReference type="PROSITE-ProRule" id="PRU00560"/>
    </source>
</evidence>
<evidence type="ECO:0000256" key="7">
    <source>
        <dbReference type="ARBA" id="ARBA00023125"/>
    </source>
</evidence>
<dbReference type="Proteomes" id="UP000559987">
    <property type="component" value="Unassembled WGS sequence"/>
</dbReference>
<dbReference type="Pfam" id="PF13361">
    <property type="entry name" value="UvrD_C"/>
    <property type="match status" value="1"/>
</dbReference>
<comment type="subunit">
    <text evidence="11">Homodimer.</text>
</comment>
<keyword evidence="4 11" id="KW-0378">Hydrolase</keyword>
<dbReference type="PROSITE" id="PS51217">
    <property type="entry name" value="UVRD_HELICASE_CTER"/>
    <property type="match status" value="1"/>
</dbReference>
<comment type="catalytic activity">
    <reaction evidence="10 11">
        <text>ATP + H2O = ADP + phosphate + H(+)</text>
        <dbReference type="Rhea" id="RHEA:13065"/>
        <dbReference type="ChEBI" id="CHEBI:15377"/>
        <dbReference type="ChEBI" id="CHEBI:15378"/>
        <dbReference type="ChEBI" id="CHEBI:30616"/>
        <dbReference type="ChEBI" id="CHEBI:43474"/>
        <dbReference type="ChEBI" id="CHEBI:456216"/>
        <dbReference type="EC" id="5.6.2.4"/>
    </reaction>
</comment>
<dbReference type="EC" id="5.6.2.4" evidence="11"/>
<name>A0A839UP11_9GAMM</name>
<dbReference type="NCBIfam" id="TIGR01074">
    <property type="entry name" value="rep"/>
    <property type="match status" value="1"/>
</dbReference>
<evidence type="ECO:0000256" key="6">
    <source>
        <dbReference type="ARBA" id="ARBA00022840"/>
    </source>
</evidence>
<reference evidence="15 16" key="1">
    <citation type="submission" date="2020-08" db="EMBL/GenBank/DDBJ databases">
        <title>Genomic Encyclopedia of Type Strains, Phase III (KMG-III): the genomes of soil and plant-associated and newly described type strains.</title>
        <authorList>
            <person name="Whitman W."/>
        </authorList>
    </citation>
    <scope>NUCLEOTIDE SEQUENCE [LARGE SCALE GENOMIC DNA]</scope>
    <source>
        <strain evidence="15 16">CECT 8571</strain>
    </source>
</reference>
<dbReference type="GO" id="GO:0043138">
    <property type="term" value="F:3'-5' DNA helicase activity"/>
    <property type="evidence" value="ECO:0007669"/>
    <property type="project" value="UniProtKB-UniRule"/>
</dbReference>
<evidence type="ECO:0000256" key="11">
    <source>
        <dbReference type="HAMAP-Rule" id="MF_01920"/>
    </source>
</evidence>
<keyword evidence="8 11" id="KW-0413">Isomerase</keyword>
<evidence type="ECO:0000256" key="10">
    <source>
        <dbReference type="ARBA" id="ARBA00048988"/>
    </source>
</evidence>
<evidence type="ECO:0000256" key="9">
    <source>
        <dbReference type="ARBA" id="ARBA00034617"/>
    </source>
</evidence>
<dbReference type="CDD" id="cd17932">
    <property type="entry name" value="DEXQc_UvrD"/>
    <property type="match status" value="1"/>
</dbReference>
<comment type="function">
    <text evidence="11">Rep helicase is a single-stranded DNA-dependent ATPase involved in DNA replication; it can initiate unwinding at a nick in the DNA. It binds to the single-stranded DNA and acts in a progressive fashion along the DNA in the 3' to 5' direction.</text>
</comment>
<protein>
    <recommendedName>
        <fullName evidence="11">ATP-dependent DNA helicase Rep</fullName>
        <ecNumber evidence="11">5.6.2.4</ecNumber>
    </recommendedName>
    <alternativeName>
        <fullName evidence="11">DNA 3'-5' helicase Rep</fullName>
    </alternativeName>
</protein>
<dbReference type="GO" id="GO:0006260">
    <property type="term" value="P:DNA replication"/>
    <property type="evidence" value="ECO:0007669"/>
    <property type="project" value="UniProtKB-UniRule"/>
</dbReference>
<evidence type="ECO:0000256" key="8">
    <source>
        <dbReference type="ARBA" id="ARBA00023235"/>
    </source>
</evidence>
<dbReference type="GO" id="GO:0005829">
    <property type="term" value="C:cytosol"/>
    <property type="evidence" value="ECO:0007669"/>
    <property type="project" value="TreeGrafter"/>
</dbReference>
<evidence type="ECO:0000256" key="4">
    <source>
        <dbReference type="ARBA" id="ARBA00022801"/>
    </source>
</evidence>
<dbReference type="CDD" id="cd18807">
    <property type="entry name" value="SF1_C_UvrD"/>
    <property type="match status" value="1"/>
</dbReference>
<keyword evidence="6 11" id="KW-0067">ATP-binding</keyword>
<dbReference type="GO" id="GO:0000725">
    <property type="term" value="P:recombinational repair"/>
    <property type="evidence" value="ECO:0007669"/>
    <property type="project" value="TreeGrafter"/>
</dbReference>
<evidence type="ECO:0000256" key="1">
    <source>
        <dbReference type="ARBA" id="ARBA00009922"/>
    </source>
</evidence>
<evidence type="ECO:0000256" key="2">
    <source>
        <dbReference type="ARBA" id="ARBA00022705"/>
    </source>
</evidence>
<keyword evidence="2 11" id="KW-0235">DNA replication</keyword>
<gene>
    <name evidence="11" type="primary">rep</name>
    <name evidence="15" type="ORF">FHS30_003147</name>
</gene>
<sequence>MSKHVNKLNPRQREAVLHIDGPCLVLAGAGSGKTSVITRKIAYLIEECGMPARHIAAVTFTNKASREMKERVSGLVKGVAARGLTVSTFHNLGLNIIRREHKQLGFKPGFSIFDAEDARALLKELMLKDGDLDSDHLDLVANQISNWKNDLTVPEMAASKAQSTGEAQIAEIYRRYNQALKAYNAVDFDDLILTPVRLFSEYPEVLARWQRKIRYLLVDEYQDTNSSQYLLVKLLVGDRGGLTVVGDDDQSIYAWRGARPENLFLLKKDFPSLELIKLEQNYRSTSRILRVANHLIAHNPHEFEKALWSEMGLGEEIRVIRCANEDAEAERVAMEILSQRLKRQIKFRDFAILYRGNHQARLLEIKLQAHQIPYSISGGTSFFARAEIKDVMSYLRLIVNPDDDNAFLRIINTPRRQIGTSTLEALGHYANQRQISMFAACHEIGLAEHIPAASLDRIQRFCHWLQHIGELCRGAEPVAAIKQMVEDIDYEGWLHQNASSPKVAEKRMENIWYLLESIKTIMQKADGEEITIEDAIAKLVLRDMLDRQAEEDDLDQVQLMTLHASKGLEYPHVFMVGMEEDLLPHRTSIEEDNIEEERRLTYVGITRAQKTLTMTWAGKRKQYGEIIETSYSRFLDELPEEDVNWEGMGQHNPDANRAQGSATLGSLLSMLGGAKPK</sequence>
<dbReference type="RefSeq" id="WP_183911414.1">
    <property type="nucleotide sequence ID" value="NZ_JACHXZ010000004.1"/>
</dbReference>
<keyword evidence="7 11" id="KW-0238">DNA-binding</keyword>
<dbReference type="PANTHER" id="PTHR11070:SF64">
    <property type="entry name" value="ATP-DEPENDENT DNA HELICASE REP"/>
    <property type="match status" value="1"/>
</dbReference>
<feature type="domain" description="UvrD-like helicase C-terminal" evidence="14">
    <location>
        <begin position="286"/>
        <end position="567"/>
    </location>
</feature>
<organism evidence="15 16">
    <name type="scientific">Simiduia aestuariiviva</name>
    <dbReference type="NCBI Taxonomy" id="1510459"/>
    <lineage>
        <taxon>Bacteria</taxon>
        <taxon>Pseudomonadati</taxon>
        <taxon>Pseudomonadota</taxon>
        <taxon>Gammaproteobacteria</taxon>
        <taxon>Cellvibrionales</taxon>
        <taxon>Cellvibrionaceae</taxon>
        <taxon>Simiduia</taxon>
    </lineage>
</organism>
<dbReference type="SUPFAM" id="SSF52540">
    <property type="entry name" value="P-loop containing nucleoside triphosphate hydrolases"/>
    <property type="match status" value="1"/>
</dbReference>
<comment type="similarity">
    <text evidence="1 11">Belongs to the helicase family. UvrD subfamily.</text>
</comment>
<keyword evidence="3 11" id="KW-0547">Nucleotide-binding</keyword>
<dbReference type="EMBL" id="JACHXZ010000004">
    <property type="protein sequence ID" value="MBB3169934.1"/>
    <property type="molecule type" value="Genomic_DNA"/>
</dbReference>
<dbReference type="AlphaFoldDB" id="A0A839UP11"/>
<dbReference type="InterPro" id="IPR014016">
    <property type="entry name" value="UvrD-like_ATP-bd"/>
</dbReference>
<dbReference type="GO" id="GO:0005524">
    <property type="term" value="F:ATP binding"/>
    <property type="evidence" value="ECO:0007669"/>
    <property type="project" value="UniProtKB-UniRule"/>
</dbReference>
<accession>A0A839UP11</accession>